<dbReference type="PANTHER" id="PTHR24286">
    <property type="entry name" value="CYTOCHROME P450 26"/>
    <property type="match status" value="1"/>
</dbReference>
<comment type="caution">
    <text evidence="10">The sequence shown here is derived from an EMBL/GenBank/DDBJ whole genome shotgun (WGS) entry which is preliminary data.</text>
</comment>
<dbReference type="SUPFAM" id="SSF48264">
    <property type="entry name" value="Cytochrome P450"/>
    <property type="match status" value="2"/>
</dbReference>
<name>A0AAD5VR27_9AGAR</name>
<dbReference type="PRINTS" id="PR00465">
    <property type="entry name" value="EP450IV"/>
</dbReference>
<proteinExistence type="inferred from homology"/>
<dbReference type="GO" id="GO:0004497">
    <property type="term" value="F:monooxygenase activity"/>
    <property type="evidence" value="ECO:0007669"/>
    <property type="project" value="UniProtKB-KW"/>
</dbReference>
<dbReference type="CDD" id="cd00302">
    <property type="entry name" value="cytochrome_P450"/>
    <property type="match status" value="1"/>
</dbReference>
<feature type="binding site" description="axial binding residue" evidence="8">
    <location>
        <position position="626"/>
    </location>
    <ligand>
        <name>heme</name>
        <dbReference type="ChEBI" id="CHEBI:30413"/>
    </ligand>
    <ligandPart>
        <name>Fe</name>
        <dbReference type="ChEBI" id="CHEBI:18248"/>
    </ligandPart>
</feature>
<evidence type="ECO:0000256" key="1">
    <source>
        <dbReference type="ARBA" id="ARBA00001971"/>
    </source>
</evidence>
<dbReference type="PRINTS" id="PR00385">
    <property type="entry name" value="P450"/>
</dbReference>
<dbReference type="GO" id="GO:0020037">
    <property type="term" value="F:heme binding"/>
    <property type="evidence" value="ECO:0007669"/>
    <property type="project" value="InterPro"/>
</dbReference>
<dbReference type="InterPro" id="IPR002403">
    <property type="entry name" value="Cyt_P450_E_grp-IV"/>
</dbReference>
<evidence type="ECO:0000256" key="7">
    <source>
        <dbReference type="ARBA" id="ARBA00023033"/>
    </source>
</evidence>
<evidence type="ECO:0000313" key="11">
    <source>
        <dbReference type="Proteomes" id="UP001213000"/>
    </source>
</evidence>
<keyword evidence="11" id="KW-1185">Reference proteome</keyword>
<comment type="cofactor">
    <cofactor evidence="1 8">
        <name>heme</name>
        <dbReference type="ChEBI" id="CHEBI:30413"/>
    </cofactor>
</comment>
<comment type="similarity">
    <text evidence="2">Belongs to the cytochrome P450 family.</text>
</comment>
<evidence type="ECO:0000256" key="2">
    <source>
        <dbReference type="ARBA" id="ARBA00010617"/>
    </source>
</evidence>
<dbReference type="Pfam" id="PF00067">
    <property type="entry name" value="p450"/>
    <property type="match status" value="1"/>
</dbReference>
<reference evidence="10" key="1">
    <citation type="submission" date="2022-07" db="EMBL/GenBank/DDBJ databases">
        <title>Genome Sequence of Leucocoprinus birnbaumii.</title>
        <authorList>
            <person name="Buettner E."/>
        </authorList>
    </citation>
    <scope>NUCLEOTIDE SEQUENCE</scope>
    <source>
        <strain evidence="10">VT141</strain>
    </source>
</reference>
<gene>
    <name evidence="10" type="ORF">NP233_g7040</name>
</gene>
<dbReference type="GO" id="GO:0005506">
    <property type="term" value="F:iron ion binding"/>
    <property type="evidence" value="ECO:0007669"/>
    <property type="project" value="InterPro"/>
</dbReference>
<dbReference type="GO" id="GO:0016125">
    <property type="term" value="P:sterol metabolic process"/>
    <property type="evidence" value="ECO:0007669"/>
    <property type="project" value="TreeGrafter"/>
</dbReference>
<dbReference type="AlphaFoldDB" id="A0AAD5VR27"/>
<dbReference type="PANTHER" id="PTHR24286:SF24">
    <property type="entry name" value="LANOSTEROL 14-ALPHA DEMETHYLASE"/>
    <property type="match status" value="1"/>
</dbReference>
<dbReference type="Proteomes" id="UP001213000">
    <property type="component" value="Unassembled WGS sequence"/>
</dbReference>
<evidence type="ECO:0000256" key="4">
    <source>
        <dbReference type="ARBA" id="ARBA00022723"/>
    </source>
</evidence>
<keyword evidence="5" id="KW-0560">Oxidoreductase</keyword>
<keyword evidence="6 8" id="KW-0408">Iron</keyword>
<dbReference type="InterPro" id="IPR001128">
    <property type="entry name" value="Cyt_P450"/>
</dbReference>
<dbReference type="InterPro" id="IPR036396">
    <property type="entry name" value="Cyt_P450_sf"/>
</dbReference>
<feature type="compositionally biased region" description="Low complexity" evidence="9">
    <location>
        <begin position="301"/>
        <end position="310"/>
    </location>
</feature>
<sequence>MRVGLGFRIALKRRRFNGFDHVALIDPDATLLTTSNFDSLRSRVSTVYHDTIFPFYPCPLDHISSPWFHRKFTRPTNSLPTKPTNTTSDFLRLSNLVYLDSEQLTFQTTIRALSCGEIADDHALVSRIKQLYDKLDTGTTPTTILLPWLPSWTMVNKLWSTKEIYDIIVGAVKQRQELLTRIGEGEKPQDTMQLLLDAGDDRMAVVGVSAFSMLLIPAGVVDTFIMGLLIAGARATASWLVTFLASHPEWARKARAEVEELVAVHTNVRFPGYPSPATVTSSISLVPSSPIATTPITASDSGPSHSAWSPHSPPKLNTDFDAAGFPGSPIISTSPTTAIQTPTSPLSASSIPSPTVPTAWSSRRHSYQSYPYQHQRKDSQCSKNKRKRCNSGSGSDGDSARKNGSRRGSVVVRKETAEKRVEKENEARIGFPDSDGEQEFEERVIGGPVSLLGDGSGRRRKDAIATGSKKASRPPKPLLSTVASIPEAAPTTQIPTPSPFFIPPSPPTPTTPPTISQALNQIPLNVWESTASTPVLDALIKETLRVAQPHTAMRRNVGPEFYIDGKRIETGDYVVYPFSDVHLDEDIYENAGGFKPERWLGEGNLKVPGKDVPFGYVGWGGGKSMCLGTRLAKVELKLIIAMFVLGFDLGIVDKKGNPLKPGDALPAPNWNDILLCRPEKEFGVKYESRKGMVL</sequence>
<keyword evidence="7" id="KW-0503">Monooxygenase</keyword>
<keyword evidence="3 8" id="KW-0349">Heme</keyword>
<dbReference type="GO" id="GO:0016705">
    <property type="term" value="F:oxidoreductase activity, acting on paired donors, with incorporation or reduction of molecular oxygen"/>
    <property type="evidence" value="ECO:0007669"/>
    <property type="project" value="InterPro"/>
</dbReference>
<accession>A0AAD5VR27</accession>
<dbReference type="Gene3D" id="1.10.630.10">
    <property type="entry name" value="Cytochrome P450"/>
    <property type="match status" value="2"/>
</dbReference>
<feature type="region of interest" description="Disordered" evidence="9">
    <location>
        <begin position="294"/>
        <end position="478"/>
    </location>
</feature>
<evidence type="ECO:0008006" key="12">
    <source>
        <dbReference type="Google" id="ProtNLM"/>
    </source>
</evidence>
<dbReference type="EMBL" id="JANIEX010000492">
    <property type="protein sequence ID" value="KAJ3566380.1"/>
    <property type="molecule type" value="Genomic_DNA"/>
</dbReference>
<evidence type="ECO:0000256" key="3">
    <source>
        <dbReference type="ARBA" id="ARBA00022617"/>
    </source>
</evidence>
<evidence type="ECO:0000256" key="6">
    <source>
        <dbReference type="ARBA" id="ARBA00023004"/>
    </source>
</evidence>
<keyword evidence="4 8" id="KW-0479">Metal-binding</keyword>
<evidence type="ECO:0000256" key="9">
    <source>
        <dbReference type="SAM" id="MobiDB-lite"/>
    </source>
</evidence>
<evidence type="ECO:0000313" key="10">
    <source>
        <dbReference type="EMBL" id="KAJ3566380.1"/>
    </source>
</evidence>
<evidence type="ECO:0000256" key="8">
    <source>
        <dbReference type="PIRSR" id="PIRSR602403-1"/>
    </source>
</evidence>
<protein>
    <recommendedName>
        <fullName evidence="12">Cytochrome P450</fullName>
    </recommendedName>
</protein>
<organism evidence="10 11">
    <name type="scientific">Leucocoprinus birnbaumii</name>
    <dbReference type="NCBI Taxonomy" id="56174"/>
    <lineage>
        <taxon>Eukaryota</taxon>
        <taxon>Fungi</taxon>
        <taxon>Dikarya</taxon>
        <taxon>Basidiomycota</taxon>
        <taxon>Agaricomycotina</taxon>
        <taxon>Agaricomycetes</taxon>
        <taxon>Agaricomycetidae</taxon>
        <taxon>Agaricales</taxon>
        <taxon>Agaricineae</taxon>
        <taxon>Agaricaceae</taxon>
        <taxon>Leucocoprinus</taxon>
    </lineage>
</organism>
<evidence type="ECO:0000256" key="5">
    <source>
        <dbReference type="ARBA" id="ARBA00023002"/>
    </source>
</evidence>
<feature type="compositionally biased region" description="Basic and acidic residues" evidence="9">
    <location>
        <begin position="412"/>
        <end position="427"/>
    </location>
</feature>
<feature type="compositionally biased region" description="Polar residues" evidence="9">
    <location>
        <begin position="330"/>
        <end position="372"/>
    </location>
</feature>